<dbReference type="AlphaFoldDB" id="A0A2R6S6H3"/>
<dbReference type="Proteomes" id="UP000186601">
    <property type="component" value="Unassembled WGS sequence"/>
</dbReference>
<proteinExistence type="predicted"/>
<gene>
    <name evidence="1" type="ORF">PHLCEN_2v311</name>
</gene>
<reference evidence="1 2" key="1">
    <citation type="submission" date="2018-02" db="EMBL/GenBank/DDBJ databases">
        <title>Genome sequence of the basidiomycete white-rot fungus Phlebia centrifuga.</title>
        <authorList>
            <person name="Granchi Z."/>
            <person name="Peng M."/>
            <person name="de Vries R.P."/>
            <person name="Hilden K."/>
            <person name="Makela M.R."/>
            <person name="Grigoriev I."/>
            <person name="Riley R."/>
        </authorList>
    </citation>
    <scope>NUCLEOTIDE SEQUENCE [LARGE SCALE GENOMIC DNA]</scope>
    <source>
        <strain evidence="1 2">FBCC195</strain>
    </source>
</reference>
<accession>A0A2R6S6H3</accession>
<dbReference type="SUPFAM" id="SSF52047">
    <property type="entry name" value="RNI-like"/>
    <property type="match status" value="1"/>
</dbReference>
<comment type="caution">
    <text evidence="1">The sequence shown here is derived from an EMBL/GenBank/DDBJ whole genome shotgun (WGS) entry which is preliminary data.</text>
</comment>
<protein>
    <recommendedName>
        <fullName evidence="3">F-box domain-containing protein</fullName>
    </recommendedName>
</protein>
<evidence type="ECO:0000313" key="1">
    <source>
        <dbReference type="EMBL" id="PSS37843.1"/>
    </source>
</evidence>
<organism evidence="1 2">
    <name type="scientific">Hermanssonia centrifuga</name>
    <dbReference type="NCBI Taxonomy" id="98765"/>
    <lineage>
        <taxon>Eukaryota</taxon>
        <taxon>Fungi</taxon>
        <taxon>Dikarya</taxon>
        <taxon>Basidiomycota</taxon>
        <taxon>Agaricomycotina</taxon>
        <taxon>Agaricomycetes</taxon>
        <taxon>Polyporales</taxon>
        <taxon>Meruliaceae</taxon>
        <taxon>Hermanssonia</taxon>
    </lineage>
</organism>
<dbReference type="InterPro" id="IPR032675">
    <property type="entry name" value="LRR_dom_sf"/>
</dbReference>
<dbReference type="EMBL" id="MLYV02000029">
    <property type="protein sequence ID" value="PSS37843.1"/>
    <property type="molecule type" value="Genomic_DNA"/>
</dbReference>
<sequence length="472" mass="54088">MLVNFDVLTYLMSITEERTDVSSLMRTCRTLYSAGIPSLLNFDIDFDVWERFAAFCSFMDVDAPGRSRFLRRMTLYMHHLTRARRTRTLGHILRILQHASQLHELSIETNDEEQRFDPLDPHLIEALSGLTSIKDLTVSMVTEDTAKVLQSFQSPAAKVYLFFEDDWSSSEFSHLDPIFILKQFGPSLRRLEVLFPAFSQVLRHGIQYPHLTELEISHISPLLALDPLIYSFPNLRILRFSEMDTFGWDDIEGEEVTRRANLLSQSQRHWESLDCVSADPVCLYLMGLNCKVHHLQLELSVEPWASRFANVDCIEETLSLTRPTRLDIAICSFPHETGFFQMQLYRAADYLTHLHITVEFRGGEGEDDVSGAINNVIAALPQLTCMTHFSIQLCYYGDLDILPSSLLLLDRENIATRAMEVAAPAIQYIVVNVYKDPMNLRSVWQVTRKDGDANSLNMLTCEAAQKVSSEFW</sequence>
<evidence type="ECO:0008006" key="3">
    <source>
        <dbReference type="Google" id="ProtNLM"/>
    </source>
</evidence>
<name>A0A2R6S6H3_9APHY</name>
<keyword evidence="2" id="KW-1185">Reference proteome</keyword>
<evidence type="ECO:0000313" key="2">
    <source>
        <dbReference type="Proteomes" id="UP000186601"/>
    </source>
</evidence>
<dbReference type="Gene3D" id="3.80.10.10">
    <property type="entry name" value="Ribonuclease Inhibitor"/>
    <property type="match status" value="1"/>
</dbReference>
<dbReference type="OrthoDB" id="2804572at2759"/>